<feature type="domain" description="CHASE" evidence="6">
    <location>
        <begin position="122"/>
        <end position="279"/>
    </location>
</feature>
<dbReference type="AlphaFoldDB" id="A0A0G1RWL2"/>
<dbReference type="Pfam" id="PF03924">
    <property type="entry name" value="CHASE"/>
    <property type="match status" value="1"/>
</dbReference>
<comment type="caution">
    <text evidence="7">The sequence shown here is derived from an EMBL/GenBank/DDBJ whole genome shotgun (WGS) entry which is preliminary data.</text>
</comment>
<feature type="transmembrane region" description="Helical" evidence="5">
    <location>
        <begin position="298"/>
        <end position="318"/>
    </location>
</feature>
<accession>A0A0G1RWL2</accession>
<evidence type="ECO:0000256" key="3">
    <source>
        <dbReference type="ARBA" id="ARBA00022989"/>
    </source>
</evidence>
<evidence type="ECO:0000256" key="5">
    <source>
        <dbReference type="SAM" id="Phobius"/>
    </source>
</evidence>
<gene>
    <name evidence="7" type="ORF">UX85_C0003G0186</name>
</gene>
<dbReference type="GO" id="GO:0007165">
    <property type="term" value="P:signal transduction"/>
    <property type="evidence" value="ECO:0007669"/>
    <property type="project" value="UniProtKB-ARBA"/>
</dbReference>
<evidence type="ECO:0000313" key="8">
    <source>
        <dbReference type="Proteomes" id="UP000033860"/>
    </source>
</evidence>
<dbReference type="GO" id="GO:0016020">
    <property type="term" value="C:membrane"/>
    <property type="evidence" value="ECO:0007669"/>
    <property type="project" value="UniProtKB-SubCell"/>
</dbReference>
<evidence type="ECO:0000256" key="4">
    <source>
        <dbReference type="ARBA" id="ARBA00023136"/>
    </source>
</evidence>
<dbReference type="SMART" id="SM01079">
    <property type="entry name" value="CHASE"/>
    <property type="match status" value="1"/>
</dbReference>
<comment type="subcellular location">
    <subcellularLocation>
        <location evidence="1">Membrane</location>
    </subcellularLocation>
</comment>
<dbReference type="InterPro" id="IPR042240">
    <property type="entry name" value="CHASE_sf"/>
</dbReference>
<keyword evidence="3 5" id="KW-1133">Transmembrane helix</keyword>
<evidence type="ECO:0000313" key="7">
    <source>
        <dbReference type="EMBL" id="KKU61527.1"/>
    </source>
</evidence>
<dbReference type="InterPro" id="IPR006189">
    <property type="entry name" value="CHASE_dom"/>
</dbReference>
<keyword evidence="2 5" id="KW-0812">Transmembrane</keyword>
<dbReference type="GO" id="GO:0003824">
    <property type="term" value="F:catalytic activity"/>
    <property type="evidence" value="ECO:0007669"/>
    <property type="project" value="UniProtKB-ARBA"/>
</dbReference>
<evidence type="ECO:0000256" key="2">
    <source>
        <dbReference type="ARBA" id="ARBA00022692"/>
    </source>
</evidence>
<dbReference type="PROSITE" id="PS50839">
    <property type="entry name" value="CHASE"/>
    <property type="match status" value="1"/>
</dbReference>
<proteinExistence type="predicted"/>
<keyword evidence="4 5" id="KW-0472">Membrane</keyword>
<protein>
    <recommendedName>
        <fullName evidence="6">CHASE domain-containing protein</fullName>
    </recommendedName>
</protein>
<feature type="transmembrane region" description="Helical" evidence="5">
    <location>
        <begin position="20"/>
        <end position="42"/>
    </location>
</feature>
<evidence type="ECO:0000256" key="1">
    <source>
        <dbReference type="ARBA" id="ARBA00004370"/>
    </source>
</evidence>
<dbReference type="EMBL" id="LCNT01000003">
    <property type="protein sequence ID" value="KKU61527.1"/>
    <property type="molecule type" value="Genomic_DNA"/>
</dbReference>
<evidence type="ECO:0000259" key="6">
    <source>
        <dbReference type="PROSITE" id="PS50839"/>
    </source>
</evidence>
<sequence length="327" mass="37282">MTTLKTSFNQPAEHQQDKKFLTVLSGLNILLLVTTLLAYSLTQKTLAREKQKIFEQTSERVQQWIEERMLTHVTTLKGLQAFWAGSNSGVTKEEFSAYTASLNLLNDYPGISSVAFFERRGEKLITVYIEPLADRETALGFDHNTRQERKAFLEQVRDSGEILSSQPFTLVTTNRPGFFLTAPLYRGGETPRSIDERRSQLIGFVNLAFRDADLFTALFGRQNPMPDIDFAIFHDHYDSPPGTEHLLFDSDPEFDPMKFPALLHTKKYVTVGNASWTIFVTAKPSLVLTAAEENLPKATLIIGLTFSALFFLANLYFYRLHLKRWHD</sequence>
<dbReference type="Proteomes" id="UP000033860">
    <property type="component" value="Unassembled WGS sequence"/>
</dbReference>
<dbReference type="Gene3D" id="3.30.450.350">
    <property type="entry name" value="CHASE domain"/>
    <property type="match status" value="1"/>
</dbReference>
<name>A0A0G1RWL2_9BACT</name>
<reference evidence="7 8" key="1">
    <citation type="journal article" date="2015" name="Nature">
        <title>rRNA introns, odd ribosomes, and small enigmatic genomes across a large radiation of phyla.</title>
        <authorList>
            <person name="Brown C.T."/>
            <person name="Hug L.A."/>
            <person name="Thomas B.C."/>
            <person name="Sharon I."/>
            <person name="Castelle C.J."/>
            <person name="Singh A."/>
            <person name="Wilkins M.J."/>
            <person name="Williams K.H."/>
            <person name="Banfield J.F."/>
        </authorList>
    </citation>
    <scope>NUCLEOTIDE SEQUENCE [LARGE SCALE GENOMIC DNA]</scope>
</reference>
<organism evidence="7 8">
    <name type="scientific">Candidatus Beckwithbacteria bacterium GW2011_GWB1_47_15</name>
    <dbReference type="NCBI Taxonomy" id="1618371"/>
    <lineage>
        <taxon>Bacteria</taxon>
        <taxon>Candidatus Beckwithiibacteriota</taxon>
    </lineage>
</organism>
<feature type="transmembrane region" description="Helical" evidence="5">
    <location>
        <begin position="268"/>
        <end position="286"/>
    </location>
</feature>